<dbReference type="AlphaFoldDB" id="A0A8J5XG45"/>
<comment type="caution">
    <text evidence="10">The sequence shown here is derived from an EMBL/GenBank/DDBJ whole genome shotgun (WGS) entry which is preliminary data.</text>
</comment>
<evidence type="ECO:0000313" key="11">
    <source>
        <dbReference type="Proteomes" id="UP000751190"/>
    </source>
</evidence>
<gene>
    <name evidence="10" type="ORF">KFE25_011768</name>
</gene>
<keyword evidence="4 9" id="KW-0812">Transmembrane</keyword>
<accession>A0A8J5XG45</accession>
<evidence type="ECO:0000256" key="9">
    <source>
        <dbReference type="SAM" id="Phobius"/>
    </source>
</evidence>
<sequence length="95" mass="10194">MSILHEALESFPNAPCLKESVSWGVGGGAAIGALRFLQQRGHPLALTRAAFSGAVVLGLTSGMAWMVCRRELHAGQRPLIEKLVKLKALQDSQSR</sequence>
<evidence type="ECO:0000256" key="4">
    <source>
        <dbReference type="ARBA" id="ARBA00022692"/>
    </source>
</evidence>
<keyword evidence="11" id="KW-1185">Reference proteome</keyword>
<proteinExistence type="inferred from homology"/>
<evidence type="ECO:0000256" key="7">
    <source>
        <dbReference type="ARBA" id="ARBA00023128"/>
    </source>
</evidence>
<keyword evidence="5" id="KW-0999">Mitochondrion inner membrane</keyword>
<evidence type="ECO:0000256" key="2">
    <source>
        <dbReference type="ARBA" id="ARBA00009575"/>
    </source>
</evidence>
<feature type="transmembrane region" description="Helical" evidence="9">
    <location>
        <begin position="49"/>
        <end position="67"/>
    </location>
</feature>
<name>A0A8J5XG45_DIALT</name>
<evidence type="ECO:0000256" key="3">
    <source>
        <dbReference type="ARBA" id="ARBA00017689"/>
    </source>
</evidence>
<dbReference type="InterPro" id="IPR022533">
    <property type="entry name" value="Cox20"/>
</dbReference>
<evidence type="ECO:0000313" key="10">
    <source>
        <dbReference type="EMBL" id="KAG8460277.1"/>
    </source>
</evidence>
<organism evidence="10 11">
    <name type="scientific">Diacronema lutheri</name>
    <name type="common">Unicellular marine alga</name>
    <name type="synonym">Monochrysis lutheri</name>
    <dbReference type="NCBI Taxonomy" id="2081491"/>
    <lineage>
        <taxon>Eukaryota</taxon>
        <taxon>Haptista</taxon>
        <taxon>Haptophyta</taxon>
        <taxon>Pavlovophyceae</taxon>
        <taxon>Pavlovales</taxon>
        <taxon>Pavlovaceae</taxon>
        <taxon>Diacronema</taxon>
    </lineage>
</organism>
<dbReference type="Pfam" id="PF12597">
    <property type="entry name" value="Cox20"/>
    <property type="match status" value="1"/>
</dbReference>
<keyword evidence="8 9" id="KW-0472">Membrane</keyword>
<comment type="similarity">
    <text evidence="2">Belongs to the COX20 family.</text>
</comment>
<evidence type="ECO:0000256" key="1">
    <source>
        <dbReference type="ARBA" id="ARBA00004273"/>
    </source>
</evidence>
<dbReference type="GO" id="GO:0005743">
    <property type="term" value="C:mitochondrial inner membrane"/>
    <property type="evidence" value="ECO:0007669"/>
    <property type="project" value="UniProtKB-SubCell"/>
</dbReference>
<evidence type="ECO:0000256" key="6">
    <source>
        <dbReference type="ARBA" id="ARBA00022989"/>
    </source>
</evidence>
<feature type="transmembrane region" description="Helical" evidence="9">
    <location>
        <begin position="20"/>
        <end position="37"/>
    </location>
</feature>
<comment type="subcellular location">
    <subcellularLocation>
        <location evidence="1">Mitochondrion inner membrane</location>
    </subcellularLocation>
</comment>
<evidence type="ECO:0000256" key="8">
    <source>
        <dbReference type="ARBA" id="ARBA00023136"/>
    </source>
</evidence>
<reference evidence="10" key="1">
    <citation type="submission" date="2021-05" db="EMBL/GenBank/DDBJ databases">
        <title>The genome of the haptophyte Pavlova lutheri (Diacronema luteri, Pavlovales) - a model for lipid biosynthesis in eukaryotic algae.</title>
        <authorList>
            <person name="Hulatt C.J."/>
            <person name="Posewitz M.C."/>
        </authorList>
    </citation>
    <scope>NUCLEOTIDE SEQUENCE</scope>
    <source>
        <strain evidence="10">NIVA-4/92</strain>
    </source>
</reference>
<protein>
    <recommendedName>
        <fullName evidence="3">Cytochrome c oxidase assembly protein COX20, mitochondrial</fullName>
    </recommendedName>
</protein>
<keyword evidence="7" id="KW-0496">Mitochondrion</keyword>
<dbReference type="EMBL" id="JAGTXO010000033">
    <property type="protein sequence ID" value="KAG8460277.1"/>
    <property type="molecule type" value="Genomic_DNA"/>
</dbReference>
<dbReference type="Proteomes" id="UP000751190">
    <property type="component" value="Unassembled WGS sequence"/>
</dbReference>
<evidence type="ECO:0000256" key="5">
    <source>
        <dbReference type="ARBA" id="ARBA00022792"/>
    </source>
</evidence>
<dbReference type="OrthoDB" id="14603at2759"/>
<dbReference type="GO" id="GO:0033617">
    <property type="term" value="P:mitochondrial respiratory chain complex IV assembly"/>
    <property type="evidence" value="ECO:0007669"/>
    <property type="project" value="InterPro"/>
</dbReference>
<keyword evidence="6 9" id="KW-1133">Transmembrane helix</keyword>